<gene>
    <name evidence="1" type="ORF">C2L80_00665</name>
</gene>
<sequence length="389" mass="41808">MSDAFENILGQPKVRELLRAAVAQDRVSHAYLFTGPAGSNKTLAAYAFAQAVLCPKGPGGPCGGECGACDACRRIMRRKHPDVRFFSPEGASGYLVDQIRDIVADTALSPIQAARKVYILDRVDLLGVQAANAFLKTLEEPPADVVLVLLGRTRESVLPTIVSRCQVVPFRFIPPAEAAGIIAQNSGASPELSRVALAACDGSITRAVEFLRSNERRAFRTRVLEVLACLRSADDWDLLGFAGELLTLAKAPLDVVRAEQEQELADNADFLAKSAIRQIEARNKRQLTAKTLESLRQLAAIARSWLRDVAAVCAEAPELVINTDALAGIREAAASTDEACVAAALAAVRRCDEAISYNVSPETCVDALLIEVRDLLYEAKSPALARGSR</sequence>
<dbReference type="GO" id="GO:0006261">
    <property type="term" value="P:DNA-templated DNA replication"/>
    <property type="evidence" value="ECO:0007669"/>
    <property type="project" value="TreeGrafter"/>
</dbReference>
<name>A0A2K2U8N1_9ACTN</name>
<dbReference type="Pfam" id="PF13177">
    <property type="entry name" value="DNA_pol3_delta2"/>
    <property type="match status" value="1"/>
</dbReference>
<reference evidence="1 2" key="1">
    <citation type="journal article" date="2018" name="Int. J. Syst. Evol. Microbiol.">
        <title>Rubneribacter badeniensis gen. nov., sp. nov. and Enteroscipio rubneri gen. nov., sp. nov., new members of the Eggerthellaceae isolated from human faeces.</title>
        <authorList>
            <person name="Danylec N."/>
            <person name="Gobl A."/>
            <person name="Stoll D.A."/>
            <person name="Hetzer B."/>
            <person name="Kulling S.E."/>
            <person name="Huch M."/>
        </authorList>
    </citation>
    <scope>NUCLEOTIDE SEQUENCE [LARGE SCALE GENOMIC DNA]</scope>
    <source>
        <strain evidence="1 2">ResAG-85</strain>
    </source>
</reference>
<evidence type="ECO:0000313" key="1">
    <source>
        <dbReference type="EMBL" id="PNV66681.1"/>
    </source>
</evidence>
<comment type="caution">
    <text evidence="1">The sequence shown here is derived from an EMBL/GenBank/DDBJ whole genome shotgun (WGS) entry which is preliminary data.</text>
</comment>
<evidence type="ECO:0000313" key="2">
    <source>
        <dbReference type="Proteomes" id="UP000236488"/>
    </source>
</evidence>
<proteinExistence type="predicted"/>
<dbReference type="AlphaFoldDB" id="A0A2K2U8N1"/>
<accession>A0A2K2U8N1</accession>
<keyword evidence="2" id="KW-1185">Reference proteome</keyword>
<organism evidence="1 2">
    <name type="scientific">Rubneribacter badeniensis</name>
    <dbReference type="NCBI Taxonomy" id="2070688"/>
    <lineage>
        <taxon>Bacteria</taxon>
        <taxon>Bacillati</taxon>
        <taxon>Actinomycetota</taxon>
        <taxon>Coriobacteriia</taxon>
        <taxon>Eggerthellales</taxon>
        <taxon>Eggerthellaceae</taxon>
        <taxon>Rubneribacter</taxon>
    </lineage>
</organism>
<dbReference type="PANTHER" id="PTHR11669:SF8">
    <property type="entry name" value="DNA POLYMERASE III SUBUNIT DELTA"/>
    <property type="match status" value="1"/>
</dbReference>
<dbReference type="EMBL" id="PPEL01000001">
    <property type="protein sequence ID" value="PNV66681.1"/>
    <property type="molecule type" value="Genomic_DNA"/>
</dbReference>
<dbReference type="Proteomes" id="UP000236488">
    <property type="component" value="Unassembled WGS sequence"/>
</dbReference>
<dbReference type="InterPro" id="IPR050238">
    <property type="entry name" value="DNA_Rep/Repair_Clamp_Loader"/>
</dbReference>
<protein>
    <submittedName>
        <fullName evidence="1">DNA polymerase III subunit delta</fullName>
    </submittedName>
</protein>
<dbReference type="Gene3D" id="3.40.50.300">
    <property type="entry name" value="P-loop containing nucleotide triphosphate hydrolases"/>
    <property type="match status" value="1"/>
</dbReference>
<dbReference type="SUPFAM" id="SSF52540">
    <property type="entry name" value="P-loop containing nucleoside triphosphate hydrolases"/>
    <property type="match status" value="1"/>
</dbReference>
<dbReference type="InterPro" id="IPR027417">
    <property type="entry name" value="P-loop_NTPase"/>
</dbReference>
<dbReference type="PANTHER" id="PTHR11669">
    <property type="entry name" value="REPLICATION FACTOR C / DNA POLYMERASE III GAMMA-TAU SUBUNIT"/>
    <property type="match status" value="1"/>
</dbReference>